<proteinExistence type="inferred from homology"/>
<dbReference type="Pfam" id="PF16123">
    <property type="entry name" value="HAGH_C"/>
    <property type="match status" value="1"/>
</dbReference>
<keyword evidence="10" id="KW-1185">Reference proteome</keyword>
<feature type="binding site" evidence="7">
    <location>
        <position position="60"/>
    </location>
    <ligand>
        <name>Zn(2+)</name>
        <dbReference type="ChEBI" id="CHEBI:29105"/>
        <label>2</label>
    </ligand>
</feature>
<dbReference type="HAMAP" id="MF_01374">
    <property type="entry name" value="Glyoxalase_2"/>
    <property type="match status" value="1"/>
</dbReference>
<dbReference type="NCBIfam" id="TIGR03413">
    <property type="entry name" value="GSH_gloB"/>
    <property type="match status" value="1"/>
</dbReference>
<dbReference type="GO" id="GO:0019243">
    <property type="term" value="P:methylglyoxal catabolic process to D-lactate via S-lactoyl-glutathione"/>
    <property type="evidence" value="ECO:0007669"/>
    <property type="project" value="UniProtKB-UniRule"/>
</dbReference>
<organism evidence="9 10">
    <name type="scientific">Kiloniella litopenaei</name>
    <dbReference type="NCBI Taxonomy" id="1549748"/>
    <lineage>
        <taxon>Bacteria</taxon>
        <taxon>Pseudomonadati</taxon>
        <taxon>Pseudomonadota</taxon>
        <taxon>Alphaproteobacteria</taxon>
        <taxon>Rhodospirillales</taxon>
        <taxon>Kiloniellaceae</taxon>
        <taxon>Kiloniella</taxon>
    </lineage>
</organism>
<dbReference type="InterPro" id="IPR032282">
    <property type="entry name" value="HAGH_C"/>
</dbReference>
<keyword evidence="5 7" id="KW-0378">Hydrolase</keyword>
<evidence type="ECO:0000313" key="10">
    <source>
        <dbReference type="Proteomes" id="UP000034491"/>
    </source>
</evidence>
<dbReference type="GO" id="GO:0004416">
    <property type="term" value="F:hydroxyacylglutathione hydrolase activity"/>
    <property type="evidence" value="ECO:0007669"/>
    <property type="project" value="UniProtKB-UniRule"/>
</dbReference>
<dbReference type="SUPFAM" id="SSF56281">
    <property type="entry name" value="Metallo-hydrolase/oxidoreductase"/>
    <property type="match status" value="1"/>
</dbReference>
<evidence type="ECO:0000256" key="2">
    <source>
        <dbReference type="ARBA" id="ARBA00004963"/>
    </source>
</evidence>
<dbReference type="InterPro" id="IPR001279">
    <property type="entry name" value="Metallo-B-lactamas"/>
</dbReference>
<dbReference type="CDD" id="cd07723">
    <property type="entry name" value="hydroxyacylglutathione_hydrolase_MBL-fold"/>
    <property type="match status" value="1"/>
</dbReference>
<evidence type="ECO:0000256" key="3">
    <source>
        <dbReference type="ARBA" id="ARBA00006759"/>
    </source>
</evidence>
<feature type="binding site" evidence="7">
    <location>
        <position position="59"/>
    </location>
    <ligand>
        <name>Zn(2+)</name>
        <dbReference type="ChEBI" id="CHEBI:29105"/>
        <label>2</label>
    </ligand>
</feature>
<evidence type="ECO:0000256" key="6">
    <source>
        <dbReference type="ARBA" id="ARBA00022833"/>
    </source>
</evidence>
<dbReference type="EC" id="3.1.2.6" evidence="7"/>
<feature type="binding site" evidence="7">
    <location>
        <position position="113"/>
    </location>
    <ligand>
        <name>Zn(2+)</name>
        <dbReference type="ChEBI" id="CHEBI:29105"/>
        <label>1</label>
    </ligand>
</feature>
<dbReference type="PANTHER" id="PTHR43705">
    <property type="entry name" value="HYDROXYACYLGLUTATHIONE HYDROLASE"/>
    <property type="match status" value="1"/>
</dbReference>
<dbReference type="InterPro" id="IPR035680">
    <property type="entry name" value="Clx_II_MBL"/>
</dbReference>
<accession>A0A0M2R816</accession>
<dbReference type="GO" id="GO:0046872">
    <property type="term" value="F:metal ion binding"/>
    <property type="evidence" value="ECO:0007669"/>
    <property type="project" value="UniProtKB-KW"/>
</dbReference>
<dbReference type="AlphaFoldDB" id="A0A0M2R816"/>
<dbReference type="PANTHER" id="PTHR43705:SF1">
    <property type="entry name" value="HYDROXYACYLGLUTATHIONE HYDROLASE GLOB"/>
    <property type="match status" value="1"/>
</dbReference>
<comment type="similarity">
    <text evidence="3 7">Belongs to the metallo-beta-lactamase superfamily. Glyoxalase II family.</text>
</comment>
<gene>
    <name evidence="7" type="primary">gloB</name>
    <name evidence="9" type="ORF">WH95_05315</name>
</gene>
<feature type="binding site" evidence="7">
    <location>
        <position position="57"/>
    </location>
    <ligand>
        <name>Zn(2+)</name>
        <dbReference type="ChEBI" id="CHEBI:29105"/>
        <label>1</label>
    </ligand>
</feature>
<feature type="binding site" evidence="7">
    <location>
        <position position="170"/>
    </location>
    <ligand>
        <name>Zn(2+)</name>
        <dbReference type="ChEBI" id="CHEBI:29105"/>
        <label>2</label>
    </ligand>
</feature>
<reference evidence="9 10" key="1">
    <citation type="submission" date="2015-03" db="EMBL/GenBank/DDBJ databases">
        <title>Genome sequence of Kiloniella sp. P1-1, isolated from the gut microflora of Pacific white shrimp, Penaeus vannamei.</title>
        <authorList>
            <person name="Shao Z."/>
            <person name="Wang L."/>
            <person name="Li X."/>
        </authorList>
    </citation>
    <scope>NUCLEOTIDE SEQUENCE [LARGE SCALE GENOMIC DNA]</scope>
    <source>
        <strain evidence="9 10">P1-1</strain>
    </source>
</reference>
<dbReference type="SMART" id="SM00849">
    <property type="entry name" value="Lactamase_B"/>
    <property type="match status" value="1"/>
</dbReference>
<feature type="binding site" evidence="7">
    <location>
        <position position="132"/>
    </location>
    <ligand>
        <name>Zn(2+)</name>
        <dbReference type="ChEBI" id="CHEBI:29105"/>
        <label>1</label>
    </ligand>
</feature>
<feature type="binding site" evidence="7">
    <location>
        <position position="132"/>
    </location>
    <ligand>
        <name>Zn(2+)</name>
        <dbReference type="ChEBI" id="CHEBI:29105"/>
        <label>2</label>
    </ligand>
</feature>
<evidence type="ECO:0000256" key="4">
    <source>
        <dbReference type="ARBA" id="ARBA00022723"/>
    </source>
</evidence>
<comment type="pathway">
    <text evidence="2 7">Secondary metabolite metabolism; methylglyoxal degradation; (R)-lactate from methylglyoxal: step 2/2.</text>
</comment>
<comment type="caution">
    <text evidence="9">The sequence shown here is derived from an EMBL/GenBank/DDBJ whole genome shotgun (WGS) entry which is preliminary data.</text>
</comment>
<evidence type="ECO:0000256" key="7">
    <source>
        <dbReference type="HAMAP-Rule" id="MF_01374"/>
    </source>
</evidence>
<comment type="subunit">
    <text evidence="7">Monomer.</text>
</comment>
<dbReference type="UniPathway" id="UPA00619">
    <property type="reaction ID" value="UER00676"/>
</dbReference>
<dbReference type="STRING" id="1549748.WH95_05315"/>
<keyword evidence="6 7" id="KW-0862">Zinc</keyword>
<name>A0A0M2R816_9PROT</name>
<dbReference type="InterPro" id="IPR050110">
    <property type="entry name" value="Glyoxalase_II_hydrolase"/>
</dbReference>
<comment type="catalytic activity">
    <reaction evidence="1 7">
        <text>an S-(2-hydroxyacyl)glutathione + H2O = a 2-hydroxy carboxylate + glutathione + H(+)</text>
        <dbReference type="Rhea" id="RHEA:21864"/>
        <dbReference type="ChEBI" id="CHEBI:15377"/>
        <dbReference type="ChEBI" id="CHEBI:15378"/>
        <dbReference type="ChEBI" id="CHEBI:57925"/>
        <dbReference type="ChEBI" id="CHEBI:58896"/>
        <dbReference type="ChEBI" id="CHEBI:71261"/>
        <dbReference type="EC" id="3.1.2.6"/>
    </reaction>
</comment>
<evidence type="ECO:0000256" key="1">
    <source>
        <dbReference type="ARBA" id="ARBA00001623"/>
    </source>
</evidence>
<dbReference type="RefSeq" id="WP_046504597.1">
    <property type="nucleotide sequence ID" value="NZ_CBDDLU010000013.1"/>
</dbReference>
<evidence type="ECO:0000313" key="9">
    <source>
        <dbReference type="EMBL" id="KKJ78067.1"/>
    </source>
</evidence>
<keyword evidence="4 7" id="KW-0479">Metal-binding</keyword>
<evidence type="ECO:0000256" key="5">
    <source>
        <dbReference type="ARBA" id="ARBA00022801"/>
    </source>
</evidence>
<dbReference type="Pfam" id="PF00753">
    <property type="entry name" value="Lactamase_B"/>
    <property type="match status" value="1"/>
</dbReference>
<dbReference type="Gene3D" id="3.60.15.10">
    <property type="entry name" value="Ribonuclease Z/Hydroxyacylglutathione hydrolase-like"/>
    <property type="match status" value="1"/>
</dbReference>
<comment type="function">
    <text evidence="7">Thiolesterase that catalyzes the hydrolysis of S-D-lactoyl-glutathione to form glutathione and D-lactic acid.</text>
</comment>
<feature type="binding site" evidence="7">
    <location>
        <position position="55"/>
    </location>
    <ligand>
        <name>Zn(2+)</name>
        <dbReference type="ChEBI" id="CHEBI:29105"/>
        <label>1</label>
    </ligand>
</feature>
<feature type="domain" description="Metallo-beta-lactamase" evidence="8">
    <location>
        <begin position="12"/>
        <end position="170"/>
    </location>
</feature>
<protein>
    <recommendedName>
        <fullName evidence="7">Hydroxyacylglutathione hydrolase</fullName>
        <ecNumber evidence="7">3.1.2.6</ecNumber>
    </recommendedName>
    <alternativeName>
        <fullName evidence="7">Glyoxalase II</fullName>
        <shortName evidence="7">Glx II</shortName>
    </alternativeName>
</protein>
<dbReference type="PATRIC" id="fig|1549748.8.peg.2549"/>
<dbReference type="InterPro" id="IPR017782">
    <property type="entry name" value="Hydroxyacylglutathione_Hdrlase"/>
</dbReference>
<dbReference type="Proteomes" id="UP000034491">
    <property type="component" value="Unassembled WGS sequence"/>
</dbReference>
<dbReference type="PIRSF" id="PIRSF005457">
    <property type="entry name" value="Glx"/>
    <property type="match status" value="1"/>
</dbReference>
<comment type="cofactor">
    <cofactor evidence="7">
        <name>Zn(2+)</name>
        <dbReference type="ChEBI" id="CHEBI:29105"/>
    </cofactor>
    <text evidence="7">Binds 2 Zn(2+) ions per subunit.</text>
</comment>
<dbReference type="OrthoDB" id="9802248at2"/>
<dbReference type="InterPro" id="IPR036866">
    <property type="entry name" value="RibonucZ/Hydroxyglut_hydro"/>
</dbReference>
<sequence length="254" mass="28689">MLDVRQIPILSDNYSYLIKDTDTGAVAVIDPGVSDQILEQADELGWMITDVILTHHHYDHIDGLADIKQRTNAKVTGPKKDQHRIDGIDILVDGGDSILFGSKTAKVFYVPGHTLGHIAYWFEDDNILFPGDSLFSLGCGRLFEGTPEMMWQSLQQYLSLPENTLIYSAHEYTLSNAEFSLTVDPENADLKKRVEKIRRLRKDGQPTVPSLLSEELKTNPFLRPGDTGIRKELNMPTATDADVFKEIRKRKDNF</sequence>
<dbReference type="EMBL" id="LANI01000003">
    <property type="protein sequence ID" value="KKJ78067.1"/>
    <property type="molecule type" value="Genomic_DNA"/>
</dbReference>
<evidence type="ECO:0000259" key="8">
    <source>
        <dbReference type="SMART" id="SM00849"/>
    </source>
</evidence>